<evidence type="ECO:0000256" key="1">
    <source>
        <dbReference type="ARBA" id="ARBA00001182"/>
    </source>
</evidence>
<dbReference type="NCBIfam" id="TIGR01130">
    <property type="entry name" value="ER_PDI_fam"/>
    <property type="match status" value="1"/>
</dbReference>
<keyword evidence="6" id="KW-0677">Repeat</keyword>
<keyword evidence="9 13" id="KW-0413">Isomerase</keyword>
<evidence type="ECO:0000256" key="2">
    <source>
        <dbReference type="ARBA" id="ARBA00004319"/>
    </source>
</evidence>
<dbReference type="GO" id="GO:0006457">
    <property type="term" value="P:protein folding"/>
    <property type="evidence" value="ECO:0007669"/>
    <property type="project" value="TreeGrafter"/>
</dbReference>
<feature type="domain" description="Thioredoxin" evidence="16">
    <location>
        <begin position="7"/>
        <end position="132"/>
    </location>
</feature>
<comment type="catalytic activity">
    <reaction evidence="1 13">
        <text>Catalyzes the rearrangement of -S-S- bonds in proteins.</text>
        <dbReference type="EC" id="5.3.4.1"/>
    </reaction>
</comment>
<keyword evidence="10 11" id="KW-0676">Redox-active center</keyword>
<dbReference type="Pfam" id="PF00085">
    <property type="entry name" value="Thioredoxin"/>
    <property type="match status" value="2"/>
</dbReference>
<accession>A0A3G5ANU4</accession>
<dbReference type="FunFam" id="3.40.30.10:FF:000023">
    <property type="entry name" value="Protein disulfide-isomerase"/>
    <property type="match status" value="1"/>
</dbReference>
<dbReference type="EMBL" id="MH990459">
    <property type="protein sequence ID" value="AYV89006.1"/>
    <property type="molecule type" value="mRNA"/>
</dbReference>
<dbReference type="InterPro" id="IPR036249">
    <property type="entry name" value="Thioredoxin-like_sf"/>
</dbReference>
<evidence type="ECO:0000256" key="12">
    <source>
        <dbReference type="RuleBase" id="RU004208"/>
    </source>
</evidence>
<keyword evidence="7" id="KW-0256">Endoplasmic reticulum</keyword>
<dbReference type="GO" id="GO:0034976">
    <property type="term" value="P:response to endoplasmic reticulum stress"/>
    <property type="evidence" value="ECO:0007669"/>
    <property type="project" value="TreeGrafter"/>
</dbReference>
<dbReference type="SUPFAM" id="SSF52833">
    <property type="entry name" value="Thioredoxin-like"/>
    <property type="match status" value="4"/>
</dbReference>
<keyword evidence="15" id="KW-0812">Transmembrane</keyword>
<evidence type="ECO:0000256" key="14">
    <source>
        <dbReference type="SAM" id="MobiDB-lite"/>
    </source>
</evidence>
<sequence length="565" mass="63573">MIFHYSLSIALLVTLVSSADVKKEENVLVLNKSNFDGVVSENKYVLVEFYAPWCGHCKALAPEYAKAATSLANEGSEILLAKVDATEETDLAEKYEVRGYPTLKFFRNGKPTEYNGGRTADDLLKWVKKKTGPPAVTLESVEDANKLKESAEVAIIGFFKDQESDAAKAFLEVATQMDDHPFGITNSEAVFGEFSVSKDGVVLFKKFDEKRNDLFEDITQENLKKFISINSLPLVVDFSHETAQKIFGGEIKFHNLLFLSKKASSYEKLVEAFRKVAKEFRNKVLFVTINTDIEDHERIMDFFGLKIEDAPGMRLIRLEEDMIKYKPETSDITEESILSFVQGVIDGKIKKHLLTQDVPSDWDKNPVKVLVGKNFDEVALDKSKDVLVEFYAPWCGHCKQLVPIYDALGEKYKDNSNVVIAKMDATANELEHTKINSFPTIKLFKKDTNEVVEYNGERTLDGLSKFIDTNGEYGRAAPQEVPFLLIFSILLSIFLAMVLLPTLPLPFNPMTPLYPKVLDFNGERTLEGLSQFIDSGGKLGASPKKEEVDEEEEKEGKADPRKDEL</sequence>
<dbReference type="InterPro" id="IPR005792">
    <property type="entry name" value="Prot_disulphide_isomerase"/>
</dbReference>
<dbReference type="EC" id="5.3.4.1" evidence="4 13"/>
<feature type="disulfide bond" description="Redox-active" evidence="11">
    <location>
        <begin position="395"/>
        <end position="398"/>
    </location>
</feature>
<evidence type="ECO:0000256" key="5">
    <source>
        <dbReference type="ARBA" id="ARBA00022729"/>
    </source>
</evidence>
<dbReference type="InterPro" id="IPR005788">
    <property type="entry name" value="PDI_thioredoxin-like_dom"/>
</dbReference>
<keyword evidence="15" id="KW-1133">Transmembrane helix</keyword>
<dbReference type="GO" id="GO:0003756">
    <property type="term" value="F:protein disulfide isomerase activity"/>
    <property type="evidence" value="ECO:0007669"/>
    <property type="project" value="UniProtKB-EC"/>
</dbReference>
<evidence type="ECO:0000256" key="15">
    <source>
        <dbReference type="SAM" id="Phobius"/>
    </source>
</evidence>
<dbReference type="InterPro" id="IPR017937">
    <property type="entry name" value="Thioredoxin_CS"/>
</dbReference>
<organism evidence="17">
    <name type="scientific">Tetranychus truncatus</name>
    <dbReference type="NCBI Taxonomy" id="93132"/>
    <lineage>
        <taxon>Eukaryota</taxon>
        <taxon>Metazoa</taxon>
        <taxon>Ecdysozoa</taxon>
        <taxon>Arthropoda</taxon>
        <taxon>Chelicerata</taxon>
        <taxon>Arachnida</taxon>
        <taxon>Acari</taxon>
        <taxon>Acariformes</taxon>
        <taxon>Trombidiformes</taxon>
        <taxon>Prostigmata</taxon>
        <taxon>Eleutherengona</taxon>
        <taxon>Raphignathae</taxon>
        <taxon>Tetranychoidea</taxon>
        <taxon>Tetranychidae</taxon>
        <taxon>Tetranychus</taxon>
    </lineage>
</organism>
<evidence type="ECO:0000256" key="13">
    <source>
        <dbReference type="RuleBase" id="RU361130"/>
    </source>
</evidence>
<dbReference type="FunFam" id="3.40.30.10:FF:000042">
    <property type="entry name" value="protein disulfide-isomerase A2"/>
    <property type="match status" value="1"/>
</dbReference>
<dbReference type="PANTHER" id="PTHR18929">
    <property type="entry name" value="PROTEIN DISULFIDE ISOMERASE"/>
    <property type="match status" value="1"/>
</dbReference>
<keyword evidence="15" id="KW-0472">Membrane</keyword>
<dbReference type="GO" id="GO:0005788">
    <property type="term" value="C:endoplasmic reticulum lumen"/>
    <property type="evidence" value="ECO:0007669"/>
    <property type="project" value="UniProtKB-SubCell"/>
</dbReference>
<proteinExistence type="evidence at transcript level"/>
<comment type="similarity">
    <text evidence="3 12">Belongs to the protein disulfide isomerase family.</text>
</comment>
<evidence type="ECO:0000256" key="9">
    <source>
        <dbReference type="ARBA" id="ARBA00023235"/>
    </source>
</evidence>
<dbReference type="NCBIfam" id="TIGR01126">
    <property type="entry name" value="pdi_dom"/>
    <property type="match status" value="2"/>
</dbReference>
<evidence type="ECO:0000256" key="6">
    <source>
        <dbReference type="ARBA" id="ARBA00022737"/>
    </source>
</evidence>
<dbReference type="CDD" id="cd02961">
    <property type="entry name" value="PDI_a_family"/>
    <property type="match status" value="1"/>
</dbReference>
<dbReference type="CDD" id="cd02981">
    <property type="entry name" value="PDI_b_family"/>
    <property type="match status" value="1"/>
</dbReference>
<evidence type="ECO:0000259" key="16">
    <source>
        <dbReference type="PROSITE" id="PS51352"/>
    </source>
</evidence>
<comment type="subcellular location">
    <subcellularLocation>
        <location evidence="2">Endoplasmic reticulum lumen</location>
    </subcellularLocation>
</comment>
<dbReference type="InterPro" id="IPR013766">
    <property type="entry name" value="Thioredoxin_domain"/>
</dbReference>
<feature type="signal peptide" evidence="13">
    <location>
        <begin position="1"/>
        <end position="18"/>
    </location>
</feature>
<dbReference type="CDD" id="cd02995">
    <property type="entry name" value="PDI_a_PDI_a'_C"/>
    <property type="match status" value="1"/>
</dbReference>
<dbReference type="Pfam" id="PF13848">
    <property type="entry name" value="Thioredoxin_6"/>
    <property type="match status" value="1"/>
</dbReference>
<feature type="compositionally biased region" description="Basic and acidic residues" evidence="14">
    <location>
        <begin position="554"/>
        <end position="565"/>
    </location>
</feature>
<dbReference type="AlphaFoldDB" id="A0A3G5ANU4"/>
<reference evidence="17" key="1">
    <citation type="submission" date="2018-09" db="EMBL/GenBank/DDBJ databases">
        <title>Comparative analyses of salivary proteins from the facultative symbiont-infected and uninfected Tetranychus truncatus.</title>
        <authorList>
            <person name="Zhu Y.-X."/>
            <person name="Huang H.-J."/>
            <person name="Hong X.-Y."/>
        </authorList>
    </citation>
    <scope>NUCLEOTIDE SEQUENCE</scope>
</reference>
<dbReference type="PROSITE" id="PS51352">
    <property type="entry name" value="THIOREDOXIN_2"/>
    <property type="match status" value="2"/>
</dbReference>
<feature type="disulfide bond" description="Redox-active" evidence="11">
    <location>
        <begin position="54"/>
        <end position="57"/>
    </location>
</feature>
<keyword evidence="5 13" id="KW-0732">Signal</keyword>
<name>A0A3G5ANU4_9ACAR</name>
<dbReference type="FunFam" id="3.40.30.10:FF:000027">
    <property type="entry name" value="protein disulfide-isomerase A2"/>
    <property type="match status" value="1"/>
</dbReference>
<dbReference type="FunFam" id="3.40.30.10:FF:000030">
    <property type="entry name" value="Protein disulfide-isomerase"/>
    <property type="match status" value="1"/>
</dbReference>
<feature type="domain" description="Thioredoxin" evidence="16">
    <location>
        <begin position="327"/>
        <end position="472"/>
    </location>
</feature>
<evidence type="ECO:0000256" key="7">
    <source>
        <dbReference type="ARBA" id="ARBA00022824"/>
    </source>
</evidence>
<dbReference type="CDD" id="cd02982">
    <property type="entry name" value="PDI_b'_family"/>
    <property type="match status" value="1"/>
</dbReference>
<evidence type="ECO:0000256" key="8">
    <source>
        <dbReference type="ARBA" id="ARBA00023157"/>
    </source>
</evidence>
<evidence type="ECO:0000256" key="4">
    <source>
        <dbReference type="ARBA" id="ARBA00012723"/>
    </source>
</evidence>
<evidence type="ECO:0000256" key="11">
    <source>
        <dbReference type="PIRSR" id="PIRSR605792-51"/>
    </source>
</evidence>
<feature type="region of interest" description="Disordered" evidence="14">
    <location>
        <begin position="533"/>
        <end position="565"/>
    </location>
</feature>
<dbReference type="Gene3D" id="3.40.30.10">
    <property type="entry name" value="Glutaredoxin"/>
    <property type="match status" value="4"/>
</dbReference>
<evidence type="ECO:0000256" key="3">
    <source>
        <dbReference type="ARBA" id="ARBA00006347"/>
    </source>
</evidence>
<dbReference type="PROSITE" id="PS00194">
    <property type="entry name" value="THIOREDOXIN_1"/>
    <property type="match status" value="2"/>
</dbReference>
<dbReference type="PANTHER" id="PTHR18929:SF240">
    <property type="entry name" value="PROTEIN DISULFIDE-ISOMERASE"/>
    <property type="match status" value="1"/>
</dbReference>
<feature type="chain" id="PRO_5017853153" description="Protein disulfide-isomerase" evidence="13">
    <location>
        <begin position="19"/>
        <end position="565"/>
    </location>
</feature>
<dbReference type="PRINTS" id="PR00421">
    <property type="entry name" value="THIOREDOXIN"/>
</dbReference>
<evidence type="ECO:0000256" key="10">
    <source>
        <dbReference type="ARBA" id="ARBA00023284"/>
    </source>
</evidence>
<keyword evidence="8 11" id="KW-1015">Disulfide bond</keyword>
<evidence type="ECO:0000313" key="17">
    <source>
        <dbReference type="EMBL" id="AYV89006.1"/>
    </source>
</evidence>
<feature type="transmembrane region" description="Helical" evidence="15">
    <location>
        <begin position="481"/>
        <end position="500"/>
    </location>
</feature>
<protein>
    <recommendedName>
        <fullName evidence="4 13">Protein disulfide-isomerase</fullName>
        <ecNumber evidence="4 13">5.3.4.1</ecNumber>
    </recommendedName>
</protein>